<evidence type="ECO:0000256" key="5">
    <source>
        <dbReference type="PIRSR" id="PIRSR637359-3"/>
    </source>
</evidence>
<keyword evidence="5" id="KW-1015">Disulfide bond</keyword>
<dbReference type="InterPro" id="IPR000863">
    <property type="entry name" value="Sulfotransferase_dom"/>
</dbReference>
<evidence type="ECO:0000256" key="3">
    <source>
        <dbReference type="PIRSR" id="PIRSR637359-1"/>
    </source>
</evidence>
<feature type="active site" description="For sulfotransferase activity" evidence="3">
    <location>
        <position position="139"/>
    </location>
</feature>
<keyword evidence="2" id="KW-0325">Glycoprotein</keyword>
<gene>
    <name evidence="8" type="ORF">ElyMa_001322300</name>
</gene>
<feature type="compositionally biased region" description="Basic and acidic residues" evidence="6">
    <location>
        <begin position="47"/>
        <end position="56"/>
    </location>
</feature>
<evidence type="ECO:0000256" key="6">
    <source>
        <dbReference type="SAM" id="MobiDB-lite"/>
    </source>
</evidence>
<dbReference type="GO" id="GO:0008467">
    <property type="term" value="F:[heparan sulfate]-glucosamine 3-sulfotransferase activity"/>
    <property type="evidence" value="ECO:0007669"/>
    <property type="project" value="TreeGrafter"/>
</dbReference>
<dbReference type="SUPFAM" id="SSF52540">
    <property type="entry name" value="P-loop containing nucleoside triphosphate hydrolases"/>
    <property type="match status" value="1"/>
</dbReference>
<evidence type="ECO:0000256" key="4">
    <source>
        <dbReference type="PIRSR" id="PIRSR637359-2"/>
    </source>
</evidence>
<evidence type="ECO:0000313" key="8">
    <source>
        <dbReference type="EMBL" id="GFS10395.1"/>
    </source>
</evidence>
<evidence type="ECO:0000313" key="9">
    <source>
        <dbReference type="Proteomes" id="UP000762676"/>
    </source>
</evidence>
<comment type="caution">
    <text evidence="8">The sequence shown here is derived from an EMBL/GenBank/DDBJ whole genome shotgun (WGS) entry which is preliminary data.</text>
</comment>
<organism evidence="8 9">
    <name type="scientific">Elysia marginata</name>
    <dbReference type="NCBI Taxonomy" id="1093978"/>
    <lineage>
        <taxon>Eukaryota</taxon>
        <taxon>Metazoa</taxon>
        <taxon>Spiralia</taxon>
        <taxon>Lophotrochozoa</taxon>
        <taxon>Mollusca</taxon>
        <taxon>Gastropoda</taxon>
        <taxon>Heterobranchia</taxon>
        <taxon>Euthyneura</taxon>
        <taxon>Panpulmonata</taxon>
        <taxon>Sacoglossa</taxon>
        <taxon>Placobranchoidea</taxon>
        <taxon>Plakobranchidae</taxon>
        <taxon>Elysia</taxon>
    </lineage>
</organism>
<accession>A0AAV4IK63</accession>
<dbReference type="InterPro" id="IPR037359">
    <property type="entry name" value="NST/OST"/>
</dbReference>
<protein>
    <submittedName>
        <fullName evidence="8">Heparan sulfate glucosamine 3-O-sulfotransferase 3A1</fullName>
    </submittedName>
</protein>
<dbReference type="EMBL" id="BMAT01002620">
    <property type="protein sequence ID" value="GFS10395.1"/>
    <property type="molecule type" value="Genomic_DNA"/>
</dbReference>
<dbReference type="InterPro" id="IPR027417">
    <property type="entry name" value="P-loop_NTPase"/>
</dbReference>
<feature type="binding site" evidence="4">
    <location>
        <position position="324"/>
    </location>
    <ligand>
        <name>3'-phosphoadenylyl sulfate</name>
        <dbReference type="ChEBI" id="CHEBI:58339"/>
    </ligand>
</feature>
<keyword evidence="9" id="KW-1185">Reference proteome</keyword>
<feature type="compositionally biased region" description="Basic and acidic residues" evidence="6">
    <location>
        <begin position="29"/>
        <end position="38"/>
    </location>
</feature>
<feature type="region of interest" description="Disordered" evidence="6">
    <location>
        <begin position="1"/>
        <end position="101"/>
    </location>
</feature>
<feature type="domain" description="Sulfotransferase" evidence="7">
    <location>
        <begin position="129"/>
        <end position="339"/>
    </location>
</feature>
<dbReference type="Gene3D" id="3.40.50.300">
    <property type="entry name" value="P-loop containing nucleotide triphosphate hydrolases"/>
    <property type="match status" value="1"/>
</dbReference>
<proteinExistence type="predicted"/>
<keyword evidence="1" id="KW-0808">Transferase</keyword>
<feature type="binding site" evidence="4">
    <location>
        <begin position="353"/>
        <end position="357"/>
    </location>
    <ligand>
        <name>3'-phosphoadenylyl sulfate</name>
        <dbReference type="ChEBI" id="CHEBI:58339"/>
    </ligand>
</feature>
<dbReference type="Proteomes" id="UP000762676">
    <property type="component" value="Unassembled WGS sequence"/>
</dbReference>
<dbReference type="PANTHER" id="PTHR10605">
    <property type="entry name" value="HEPARAN SULFATE SULFOTRANSFERASE"/>
    <property type="match status" value="1"/>
</dbReference>
<evidence type="ECO:0000256" key="2">
    <source>
        <dbReference type="ARBA" id="ARBA00023180"/>
    </source>
</evidence>
<reference evidence="8 9" key="1">
    <citation type="journal article" date="2021" name="Elife">
        <title>Chloroplast acquisition without the gene transfer in kleptoplastic sea slugs, Plakobranchus ocellatus.</title>
        <authorList>
            <person name="Maeda T."/>
            <person name="Takahashi S."/>
            <person name="Yoshida T."/>
            <person name="Shimamura S."/>
            <person name="Takaki Y."/>
            <person name="Nagai Y."/>
            <person name="Toyoda A."/>
            <person name="Suzuki Y."/>
            <person name="Arimoto A."/>
            <person name="Ishii H."/>
            <person name="Satoh N."/>
            <person name="Nishiyama T."/>
            <person name="Hasebe M."/>
            <person name="Maruyama T."/>
            <person name="Minagawa J."/>
            <person name="Obokata J."/>
            <person name="Shigenobu S."/>
        </authorList>
    </citation>
    <scope>NUCLEOTIDE SEQUENCE [LARGE SCALE GENOMIC DNA]</scope>
</reference>
<name>A0AAV4IK63_9GAST</name>
<feature type="binding site" evidence="4">
    <location>
        <position position="228"/>
    </location>
    <ligand>
        <name>3'-phosphoadenylyl sulfate</name>
        <dbReference type="ChEBI" id="CHEBI:58339"/>
    </ligand>
</feature>
<feature type="binding site" evidence="4">
    <location>
        <position position="220"/>
    </location>
    <ligand>
        <name>3'-phosphoadenylyl sulfate</name>
        <dbReference type="ChEBI" id="CHEBI:58339"/>
    </ligand>
</feature>
<evidence type="ECO:0000259" key="7">
    <source>
        <dbReference type="Pfam" id="PF00685"/>
    </source>
</evidence>
<sequence length="393" mass="45966">MDIRKNDSVALKTTPRQQIKQIVSRRKERLGDPHERKSTSQKPSRRVQIEDKEKSKPNQKKIAPPVELNEDRKTLKQDNKATPVSFDQDKTTVKQKKKTPSVNLDRARTTLKQKIKQRLNFDKEMKPRPPKCLIVGFSKCGTSALKGFLALHPDIVSPKKEIDFFTNYYFKGLEWYRRQMPPSLASQLTIEKTPEYILTPQVLRRIRDYNSNMKLLVMVRDPIVRLQSLYLHELIHKPQYSDSTTFRQWCGGGGRTAHVASVVDYASHIRDAFGVFSRKQVLVQSEEELEKFPIKVLRRIESFLGLRPVFTKDHLVYSKKKGFYCFNMSKSTFSKAYKSVEMNKNTGCFTASKGRPHQRIAPNLYRELVAFTRPYNRRLFELLGRTYAWENFR</sequence>
<dbReference type="PANTHER" id="PTHR10605:SF65">
    <property type="entry name" value="GH20068P"/>
    <property type="match status" value="1"/>
</dbReference>
<evidence type="ECO:0000256" key="1">
    <source>
        <dbReference type="ARBA" id="ARBA00022679"/>
    </source>
</evidence>
<feature type="compositionally biased region" description="Basic and acidic residues" evidence="6">
    <location>
        <begin position="69"/>
        <end position="79"/>
    </location>
</feature>
<dbReference type="AlphaFoldDB" id="A0AAV4IK63"/>
<feature type="disulfide bond" evidence="5">
    <location>
        <begin position="325"/>
        <end position="348"/>
    </location>
</feature>
<dbReference type="Pfam" id="PF00685">
    <property type="entry name" value="Sulfotransfer_1"/>
    <property type="match status" value="1"/>
</dbReference>